<feature type="region of interest" description="Disordered" evidence="1">
    <location>
        <begin position="412"/>
        <end position="465"/>
    </location>
</feature>
<evidence type="ECO:0000313" key="2">
    <source>
        <dbReference type="Proteomes" id="UP000887575"/>
    </source>
</evidence>
<feature type="compositionally biased region" description="Basic and acidic residues" evidence="1">
    <location>
        <begin position="430"/>
        <end position="439"/>
    </location>
</feature>
<dbReference type="PANTHER" id="PTHR21523:SF38">
    <property type="entry name" value="MLT-TEN (MLT-10) RELATED"/>
    <property type="match status" value="1"/>
</dbReference>
<dbReference type="AlphaFoldDB" id="A0AAF3F4Y4"/>
<protein>
    <submittedName>
        <fullName evidence="3">Uncharacterized protein</fullName>
    </submittedName>
</protein>
<organism evidence="2 3">
    <name type="scientific">Mesorhabditis belari</name>
    <dbReference type="NCBI Taxonomy" id="2138241"/>
    <lineage>
        <taxon>Eukaryota</taxon>
        <taxon>Metazoa</taxon>
        <taxon>Ecdysozoa</taxon>
        <taxon>Nematoda</taxon>
        <taxon>Chromadorea</taxon>
        <taxon>Rhabditida</taxon>
        <taxon>Rhabditina</taxon>
        <taxon>Rhabditomorpha</taxon>
        <taxon>Rhabditoidea</taxon>
        <taxon>Rhabditidae</taxon>
        <taxon>Mesorhabditinae</taxon>
        <taxon>Mesorhabditis</taxon>
    </lineage>
</organism>
<name>A0AAF3F4Y4_9BILA</name>
<evidence type="ECO:0000313" key="3">
    <source>
        <dbReference type="WBParaSite" id="MBELARI_LOCUS20834"/>
    </source>
</evidence>
<dbReference type="Proteomes" id="UP000887575">
    <property type="component" value="Unassembled WGS sequence"/>
</dbReference>
<proteinExistence type="predicted"/>
<reference evidence="3" key="1">
    <citation type="submission" date="2024-02" db="UniProtKB">
        <authorList>
            <consortium name="WormBaseParasite"/>
        </authorList>
    </citation>
    <scope>IDENTIFICATION</scope>
</reference>
<accession>A0AAF3F4Y4</accession>
<keyword evidence="2" id="KW-1185">Reference proteome</keyword>
<evidence type="ECO:0000256" key="1">
    <source>
        <dbReference type="SAM" id="MobiDB-lite"/>
    </source>
</evidence>
<dbReference type="InterPro" id="IPR006954">
    <property type="entry name" value="Mlt-10-like"/>
</dbReference>
<dbReference type="PANTHER" id="PTHR21523">
    <property type="match status" value="1"/>
</dbReference>
<dbReference type="WBParaSite" id="MBELARI_LOCUS20834">
    <property type="protein sequence ID" value="MBELARI_LOCUS20834"/>
    <property type="gene ID" value="MBELARI_LOCUS20834"/>
</dbReference>
<dbReference type="Pfam" id="PF04870">
    <property type="entry name" value="Moulting_cycle"/>
    <property type="match status" value="1"/>
</dbReference>
<sequence>MDRMYYVAGVRALLKTKGRNTAKMIGKTEVIIFEECAKDARNEPSKLPENISSLKKLQSYFRKVDLCNDYLKTMNEENQKVLNRLNIPLKSKNPNLETVTAAYTEIVDLVNVFLNHSSKFPSFRDKYSVLSPDLLPILPETAKKDGKRKILSPRMLSFYKDGFFSLQDLFKEITNNRKEQWDLLNTVMDLSGASTSMQNVLQKIRPQIDRMNSVEFPAIREMSLLDLTVLKAMKTINEKQKEQMNQKSYFFYEKPQLDRIFSSPSRCFTWEVVALSPEAFILELLDPTFMVFDVLSPRAFFATILSPAAFVARTLSPTALRAEVLAPRAFNSWVLSPEAMIVEVLTPKFFEPRVMSPEALVIDILSPNIISPHVSSPELVGIAVLSPKILSPRVLNSEERFMVEILSPHLLSGQHSEEEEEDNISFGGLETHEGHHHAPVDSPGGTVSGASHSNEPFAPGHLHPADHLLGQPRIFPFGSFPG</sequence>